<gene>
    <name evidence="1" type="ORF">NIES23_29760</name>
</gene>
<sequence>MSILDLLRYKFYHRYDNESLIPTKNQDTFRYPGLFISISKILQEQNHAPIYL</sequence>
<name>A0A1Z4KME6_ANAVA</name>
<evidence type="ECO:0000313" key="1">
    <source>
        <dbReference type="EMBL" id="BAY70175.1"/>
    </source>
</evidence>
<dbReference type="Proteomes" id="UP000217507">
    <property type="component" value="Chromosome"/>
</dbReference>
<dbReference type="AlphaFoldDB" id="A0A1Z4KME6"/>
<organism evidence="1 2">
    <name type="scientific">Trichormus variabilis NIES-23</name>
    <dbReference type="NCBI Taxonomy" id="1973479"/>
    <lineage>
        <taxon>Bacteria</taxon>
        <taxon>Bacillati</taxon>
        <taxon>Cyanobacteriota</taxon>
        <taxon>Cyanophyceae</taxon>
        <taxon>Nostocales</taxon>
        <taxon>Nostocaceae</taxon>
        <taxon>Trichormus</taxon>
    </lineage>
</organism>
<reference evidence="1 2" key="1">
    <citation type="submission" date="2017-06" db="EMBL/GenBank/DDBJ databases">
        <title>Genome sequencing of cyanobaciteial culture collection at National Institute for Environmental Studies (NIES).</title>
        <authorList>
            <person name="Hirose Y."/>
            <person name="Shimura Y."/>
            <person name="Fujisawa T."/>
            <person name="Nakamura Y."/>
            <person name="Kawachi M."/>
        </authorList>
    </citation>
    <scope>NUCLEOTIDE SEQUENCE [LARGE SCALE GENOMIC DNA]</scope>
    <source>
        <strain evidence="1 2">NIES-23</strain>
    </source>
</reference>
<dbReference type="EMBL" id="AP018216">
    <property type="protein sequence ID" value="BAY70175.1"/>
    <property type="molecule type" value="Genomic_DNA"/>
</dbReference>
<proteinExistence type="predicted"/>
<evidence type="ECO:0000313" key="2">
    <source>
        <dbReference type="Proteomes" id="UP000217507"/>
    </source>
</evidence>
<accession>A0A1Z4KME6</accession>
<protein>
    <submittedName>
        <fullName evidence="1">Uncharacterized protein</fullName>
    </submittedName>
</protein>